<organism evidence="6 7">
    <name type="scientific">Mycobacteroides abscessus subsp. abscessus</name>
    <dbReference type="NCBI Taxonomy" id="1185650"/>
    <lineage>
        <taxon>Bacteria</taxon>
        <taxon>Bacillati</taxon>
        <taxon>Actinomycetota</taxon>
        <taxon>Actinomycetes</taxon>
        <taxon>Mycobacteriales</taxon>
        <taxon>Mycobacteriaceae</taxon>
        <taxon>Mycobacteroides</taxon>
        <taxon>Mycobacteroides abscessus</taxon>
    </lineage>
</organism>
<evidence type="ECO:0000313" key="7">
    <source>
        <dbReference type="Proteomes" id="UP000185210"/>
    </source>
</evidence>
<comment type="caution">
    <text evidence="6">The sequence shown here is derived from an EMBL/GenBank/DDBJ whole genome shotgun (WGS) entry which is preliminary data.</text>
</comment>
<dbReference type="InterPro" id="IPR002477">
    <property type="entry name" value="Peptidoglycan-bd-like"/>
</dbReference>
<dbReference type="EMBL" id="FSHM01000004">
    <property type="protein sequence ID" value="SIB17518.1"/>
    <property type="molecule type" value="Genomic_DNA"/>
</dbReference>
<evidence type="ECO:0000256" key="3">
    <source>
        <dbReference type="ARBA" id="ARBA00022801"/>
    </source>
</evidence>
<dbReference type="Gene3D" id="3.40.50.1820">
    <property type="entry name" value="alpha/beta hydrolase"/>
    <property type="match status" value="1"/>
</dbReference>
<protein>
    <submittedName>
        <fullName evidence="6">Gp53 protein</fullName>
    </submittedName>
</protein>
<keyword evidence="4" id="KW-1015">Disulfide bond</keyword>
<name>A0AB38D166_9MYCO</name>
<evidence type="ECO:0000256" key="2">
    <source>
        <dbReference type="ARBA" id="ARBA00022487"/>
    </source>
</evidence>
<keyword evidence="3" id="KW-0378">Hydrolase</keyword>
<dbReference type="SUPFAM" id="SSF47090">
    <property type="entry name" value="PGBD-like"/>
    <property type="match status" value="1"/>
</dbReference>
<dbReference type="InterPro" id="IPR041855">
    <property type="entry name" value="Lysin_B_C_ter"/>
</dbReference>
<dbReference type="SUPFAM" id="SSF53474">
    <property type="entry name" value="alpha/beta-Hydrolases"/>
    <property type="match status" value="1"/>
</dbReference>
<evidence type="ECO:0000313" key="6">
    <source>
        <dbReference type="EMBL" id="SIB17518.1"/>
    </source>
</evidence>
<evidence type="ECO:0000256" key="4">
    <source>
        <dbReference type="ARBA" id="ARBA00023157"/>
    </source>
</evidence>
<dbReference type="Proteomes" id="UP000185210">
    <property type="component" value="Unassembled WGS sequence"/>
</dbReference>
<keyword evidence="2" id="KW-0719">Serine esterase</keyword>
<dbReference type="RefSeq" id="WP_074292903.1">
    <property type="nucleotide sequence ID" value="NZ_FSFF01000001.1"/>
</dbReference>
<evidence type="ECO:0000259" key="5">
    <source>
        <dbReference type="Pfam" id="PF01471"/>
    </source>
</evidence>
<reference evidence="6 7" key="1">
    <citation type="submission" date="2016-11" db="EMBL/GenBank/DDBJ databases">
        <authorList>
            <consortium name="Pathogen Informatics"/>
        </authorList>
    </citation>
    <scope>NUCLEOTIDE SEQUENCE [LARGE SCALE GENOMIC DNA]</scope>
    <source>
        <strain evidence="6 7">104</strain>
    </source>
</reference>
<dbReference type="SMART" id="SM01110">
    <property type="entry name" value="Cutinase"/>
    <property type="match status" value="1"/>
</dbReference>
<proteinExistence type="inferred from homology"/>
<dbReference type="InterPro" id="IPR036366">
    <property type="entry name" value="PGBDSf"/>
</dbReference>
<dbReference type="InterPro" id="IPR036365">
    <property type="entry name" value="PGBD-like_sf"/>
</dbReference>
<dbReference type="GO" id="GO:0052689">
    <property type="term" value="F:carboxylic ester hydrolase activity"/>
    <property type="evidence" value="ECO:0007669"/>
    <property type="project" value="UniProtKB-KW"/>
</dbReference>
<dbReference type="Pfam" id="PF01471">
    <property type="entry name" value="PG_binding_1"/>
    <property type="match status" value="1"/>
</dbReference>
<accession>A0AB38D166</accession>
<dbReference type="Gene3D" id="1.10.10.1120">
    <property type="entry name" value="Lysin B, C-terminal linker domain"/>
    <property type="match status" value="1"/>
</dbReference>
<comment type="similarity">
    <text evidence="1">Belongs to the cutinase family.</text>
</comment>
<evidence type="ECO:0000256" key="1">
    <source>
        <dbReference type="ARBA" id="ARBA00007534"/>
    </source>
</evidence>
<dbReference type="PANTHER" id="PTHR33630:SF9">
    <property type="entry name" value="CUTINASE 4"/>
    <property type="match status" value="1"/>
</dbReference>
<feature type="domain" description="Peptidoglycan binding-like" evidence="5">
    <location>
        <begin position="28"/>
        <end position="70"/>
    </location>
</feature>
<dbReference type="PANTHER" id="PTHR33630">
    <property type="entry name" value="CUTINASE RV1984C-RELATED-RELATED"/>
    <property type="match status" value="1"/>
</dbReference>
<dbReference type="Pfam" id="PF01083">
    <property type="entry name" value="Cutinase"/>
    <property type="match status" value="1"/>
</dbReference>
<dbReference type="InterPro" id="IPR029058">
    <property type="entry name" value="AB_hydrolase_fold"/>
</dbReference>
<gene>
    <name evidence="6" type="ORF">SAMEA2070301_03107</name>
</gene>
<dbReference type="AlphaFoldDB" id="A0AB38D166"/>
<dbReference type="InterPro" id="IPR000675">
    <property type="entry name" value="Cutinase/axe"/>
</dbReference>
<dbReference type="Gene3D" id="1.10.101.10">
    <property type="entry name" value="PGBD-like superfamily/PGBD"/>
    <property type="match status" value="1"/>
</dbReference>
<sequence>MAWIGWQEGMEGLPVLAAIGELRAKFTYGKSLTLTQKFTPELTEALKTFQRNKAGLRTDGVMDYETQKALGVLEALKPWLFTVAGTGAGWDAGYPADLARAVLGLFRWQGVNYPAAAFPMGTSVDAGIAELLRLMKLRLERYPAAMFVLAGYSQGAIVTSMVWKRYIKGTDLEDRIIGAVTYGNPCREVGVANGNRSAGWPIPTGRGIGDDRIIDTPVWWYDYAHGANTPWGRDIYTDTPDDKTGEMMTAVYRVVQELKNAFIGADSLLEQVGQIIRNPPVEIFAAFRAIIYGGQFVAQSPPTLPHINYDIEPAVAYLRSL</sequence>